<dbReference type="SUPFAM" id="SSF63825">
    <property type="entry name" value="YWTD domain"/>
    <property type="match status" value="1"/>
</dbReference>
<evidence type="ECO:0000256" key="5">
    <source>
        <dbReference type="PROSITE-ProRule" id="PRU01240"/>
    </source>
</evidence>
<organism evidence="9">
    <name type="scientific">candidate division WOR-3 bacterium</name>
    <dbReference type="NCBI Taxonomy" id="2052148"/>
    <lineage>
        <taxon>Bacteria</taxon>
        <taxon>Bacteria division WOR-3</taxon>
    </lineage>
</organism>
<dbReference type="InterPro" id="IPR010259">
    <property type="entry name" value="S8pro/Inhibitor_I9"/>
</dbReference>
<evidence type="ECO:0000256" key="2">
    <source>
        <dbReference type="ARBA" id="ARBA00022670"/>
    </source>
</evidence>
<feature type="domain" description="Inhibitor I9" evidence="7">
    <location>
        <begin position="77"/>
        <end position="128"/>
    </location>
</feature>
<name>A0A7V4ABX5_UNCW3</name>
<evidence type="ECO:0000256" key="1">
    <source>
        <dbReference type="ARBA" id="ARBA00011073"/>
    </source>
</evidence>
<reference evidence="9" key="1">
    <citation type="journal article" date="2020" name="mSystems">
        <title>Genome- and Community-Level Interaction Insights into Carbon Utilization and Element Cycling Functions of Hydrothermarchaeota in Hydrothermal Sediment.</title>
        <authorList>
            <person name="Zhou Z."/>
            <person name="Liu Y."/>
            <person name="Xu W."/>
            <person name="Pan J."/>
            <person name="Luo Z.H."/>
            <person name="Li M."/>
        </authorList>
    </citation>
    <scope>NUCLEOTIDE SEQUENCE [LARGE SCALE GENOMIC DNA]</scope>
    <source>
        <strain evidence="9">SpSt-626</strain>
    </source>
</reference>
<dbReference type="PROSITE" id="PS51892">
    <property type="entry name" value="SUBTILASE"/>
    <property type="match status" value="1"/>
</dbReference>
<feature type="active site" description="Charge relay system" evidence="5">
    <location>
        <position position="170"/>
    </location>
</feature>
<dbReference type="InterPro" id="IPR054215">
    <property type="entry name" value="DUF6923"/>
</dbReference>
<dbReference type="Gene3D" id="3.40.50.200">
    <property type="entry name" value="Peptidase S8/S53 domain"/>
    <property type="match status" value="1"/>
</dbReference>
<evidence type="ECO:0000256" key="4">
    <source>
        <dbReference type="ARBA" id="ARBA00022825"/>
    </source>
</evidence>
<dbReference type="NCBIfam" id="TIGR04183">
    <property type="entry name" value="Por_Secre_tail"/>
    <property type="match status" value="1"/>
</dbReference>
<dbReference type="InterPro" id="IPR050131">
    <property type="entry name" value="Peptidase_S8_subtilisin-like"/>
</dbReference>
<feature type="active site" description="Charge relay system" evidence="5">
    <location>
        <position position="205"/>
    </location>
</feature>
<dbReference type="GO" id="GO:0004252">
    <property type="term" value="F:serine-type endopeptidase activity"/>
    <property type="evidence" value="ECO:0007669"/>
    <property type="project" value="UniProtKB-UniRule"/>
</dbReference>
<protein>
    <submittedName>
        <fullName evidence="9">T9SS type A sorting domain-containing protein</fullName>
    </submittedName>
</protein>
<dbReference type="InterPro" id="IPR026444">
    <property type="entry name" value="Secre_tail"/>
</dbReference>
<dbReference type="InterPro" id="IPR015500">
    <property type="entry name" value="Peptidase_S8_subtilisin-rel"/>
</dbReference>
<dbReference type="PANTHER" id="PTHR43806">
    <property type="entry name" value="PEPTIDASE S8"/>
    <property type="match status" value="1"/>
</dbReference>
<dbReference type="InterPro" id="IPR015943">
    <property type="entry name" value="WD40/YVTN_repeat-like_dom_sf"/>
</dbReference>
<dbReference type="Pfam" id="PF21959">
    <property type="entry name" value="DUF6923"/>
    <property type="match status" value="1"/>
</dbReference>
<dbReference type="Pfam" id="PF05922">
    <property type="entry name" value="Inhibitor_I9"/>
    <property type="match status" value="1"/>
</dbReference>
<evidence type="ECO:0000259" key="7">
    <source>
        <dbReference type="Pfam" id="PF05922"/>
    </source>
</evidence>
<evidence type="ECO:0000259" key="6">
    <source>
        <dbReference type="Pfam" id="PF00082"/>
    </source>
</evidence>
<dbReference type="EMBL" id="DTAR01000138">
    <property type="protein sequence ID" value="HGM97735.1"/>
    <property type="molecule type" value="Genomic_DNA"/>
</dbReference>
<dbReference type="InterPro" id="IPR036852">
    <property type="entry name" value="Peptidase_S8/S53_dom_sf"/>
</dbReference>
<feature type="domain" description="DUF6923" evidence="8">
    <location>
        <begin position="597"/>
        <end position="711"/>
    </location>
</feature>
<dbReference type="PRINTS" id="PR00723">
    <property type="entry name" value="SUBTILISIN"/>
</dbReference>
<dbReference type="AlphaFoldDB" id="A0A7V4ABX5"/>
<evidence type="ECO:0000313" key="9">
    <source>
        <dbReference type="EMBL" id="HGM97735.1"/>
    </source>
</evidence>
<dbReference type="PROSITE" id="PS00138">
    <property type="entry name" value="SUBTILASE_SER"/>
    <property type="match status" value="1"/>
</dbReference>
<proteinExistence type="inferred from homology"/>
<accession>A0A7V4ABX5</accession>
<keyword evidence="4 5" id="KW-0720">Serine protease</keyword>
<comment type="caution">
    <text evidence="9">The sequence shown here is derived from an EMBL/GenBank/DDBJ whole genome shotgun (WGS) entry which is preliminary data.</text>
</comment>
<comment type="similarity">
    <text evidence="1 5">Belongs to the peptidase S8 family.</text>
</comment>
<dbReference type="InterPro" id="IPR023828">
    <property type="entry name" value="Peptidase_S8_Ser-AS"/>
</dbReference>
<dbReference type="GO" id="GO:0006508">
    <property type="term" value="P:proteolysis"/>
    <property type="evidence" value="ECO:0007669"/>
    <property type="project" value="UniProtKB-KW"/>
</dbReference>
<feature type="domain" description="Peptidase S8/S53" evidence="6">
    <location>
        <begin position="161"/>
        <end position="440"/>
    </location>
</feature>
<dbReference type="Pfam" id="PF00082">
    <property type="entry name" value="Peptidase_S8"/>
    <property type="match status" value="1"/>
</dbReference>
<dbReference type="InterPro" id="IPR000209">
    <property type="entry name" value="Peptidase_S8/S53_dom"/>
</dbReference>
<dbReference type="SUPFAM" id="SSF52743">
    <property type="entry name" value="Subtilisin-like"/>
    <property type="match status" value="1"/>
</dbReference>
<gene>
    <name evidence="9" type="ORF">ENT96_01630</name>
</gene>
<keyword evidence="2 5" id="KW-0645">Protease</keyword>
<keyword evidence="3 5" id="KW-0378">Hydrolase</keyword>
<feature type="active site" description="Charge relay system" evidence="5">
    <location>
        <position position="390"/>
    </location>
</feature>
<evidence type="ECO:0000256" key="3">
    <source>
        <dbReference type="ARBA" id="ARBA00022801"/>
    </source>
</evidence>
<sequence>MNLLWSVIIIGMVNTGEDKIMPSLKEIMMNTSPEEKIGVLVHLVEKPDYESMKSLSPKEYVESLKRFSEESQRDIINYLKTNFSDKISDLKPYWIFNGFYVKATKDVIEELAKREDVEYIIEDFIIKIEEAIPGEEVEPNAIEWNVLRVRADSCWNIGYTGEGAIIGQMDTGVDVNHPALAGKWLSPYWYDPVNNQPNPYDDNGHGTHTMGTILGGDGNGPFTNDIGVAPGAKFVMCKICNSGGSCPATAIHLGFQKIADWKGSGVNIIACSNSWGSTNTLSTEFWQDCMNWRNVGVIPVFANGNSGPAPGTAGTPGNFPIVIGVGATAQGDSIASFSSRGPAPNQSPWNNQQYWPRPDWNLIKPNISAPGKNVRSSVPGGGYAVYSGTSMATPHVAGAIAIFFQKNQQIDFTTVYNVILDYADRPSQYGPYPNNNHGWGILNVYQSLLQLPGANVPYVIVSKTPFTDQNNNGMWDPGETIYLTVQVKNTGGAPIDSVKGILRFTSPYVTLLSDSVFYHGYLGIGDTSNSTPFVLKAAQNTPAGHQVVFTYHITGSGGYVADRQFTKTIGMAPGTIIIIKPAPGVGTSALVYGLAYDPDRNRLYMTEFYGSTIYILHPDELTLIGSFAAPADSCTDITYGGGYIWLHELPLKRIYKINPDNGQVIQTLNSPATTYPTGIAYDPTNGNLWCADRDQNKIYQFNPNTGQIISQFNVPYSTLYGPRCLAFEPNGPNGGSLLHVATFWTSSSQLDSSVLMEINRNTGQIVPGHRIKLDNLGLTNCRAVEFDPRPWNGYYTYWISESNYTTYQDTIAKIIGFYAQLKKEEKEFSRDDYNLRIVYDKDFLPKLIISIPEKQKLLFNLMNVSGQVLMEKEKEFEEGVYEIPVNLKKPGIYFIHLKGKEGEKKAKIVFVK</sequence>
<dbReference type="Gene3D" id="2.130.10.10">
    <property type="entry name" value="YVTN repeat-like/Quinoprotein amine dehydrogenase"/>
    <property type="match status" value="1"/>
</dbReference>
<dbReference type="PANTHER" id="PTHR43806:SF67">
    <property type="entry name" value="EGF-LIKE DOMAIN-CONTAINING PROTEIN"/>
    <property type="match status" value="1"/>
</dbReference>
<dbReference type="SUPFAM" id="SSF54897">
    <property type="entry name" value="Protease propeptides/inhibitors"/>
    <property type="match status" value="1"/>
</dbReference>
<evidence type="ECO:0000259" key="8">
    <source>
        <dbReference type="Pfam" id="PF21959"/>
    </source>
</evidence>